<comment type="caution">
    <text evidence="1">The sequence shown here is derived from an EMBL/GenBank/DDBJ whole genome shotgun (WGS) entry which is preliminary data.</text>
</comment>
<reference evidence="1" key="1">
    <citation type="journal article" date="2021" name="Environ. Microbiol.">
        <title>Genomic characterization of three novel Desulfobacterota classes expand the metabolic and phylogenetic diversity of the phylum.</title>
        <authorList>
            <person name="Murphy C.L."/>
            <person name="Biggerstaff J."/>
            <person name="Eichhorn A."/>
            <person name="Ewing E."/>
            <person name="Shahan R."/>
            <person name="Soriano D."/>
            <person name="Stewart S."/>
            <person name="VanMol K."/>
            <person name="Walker R."/>
            <person name="Walters P."/>
            <person name="Elshahed M.S."/>
            <person name="Youssef N.H."/>
        </authorList>
    </citation>
    <scope>NUCLEOTIDE SEQUENCE</scope>
    <source>
        <strain evidence="1">Zod_Metabat.24</strain>
    </source>
</reference>
<dbReference type="AlphaFoldDB" id="A0A9D8PP72"/>
<organism evidence="1 2">
    <name type="scientific">Candidatus Zymogenus saltonus</name>
    <dbReference type="NCBI Taxonomy" id="2844893"/>
    <lineage>
        <taxon>Bacteria</taxon>
        <taxon>Deltaproteobacteria</taxon>
        <taxon>Candidatus Zymogenia</taxon>
        <taxon>Candidatus Zymogeniales</taxon>
        <taxon>Candidatus Zymogenaceae</taxon>
        <taxon>Candidatus Zymogenus</taxon>
    </lineage>
</organism>
<name>A0A9D8PP72_9DELT</name>
<evidence type="ECO:0000313" key="2">
    <source>
        <dbReference type="Proteomes" id="UP000809273"/>
    </source>
</evidence>
<accession>A0A9D8PP72</accession>
<dbReference type="Proteomes" id="UP000809273">
    <property type="component" value="Unassembled WGS sequence"/>
</dbReference>
<protein>
    <submittedName>
        <fullName evidence="1">Uncharacterized protein</fullName>
    </submittedName>
</protein>
<evidence type="ECO:0000313" key="1">
    <source>
        <dbReference type="EMBL" id="MBN1574039.1"/>
    </source>
</evidence>
<reference evidence="1" key="2">
    <citation type="submission" date="2021-01" db="EMBL/GenBank/DDBJ databases">
        <authorList>
            <person name="Hahn C.R."/>
            <person name="Youssef N.H."/>
            <person name="Elshahed M."/>
        </authorList>
    </citation>
    <scope>NUCLEOTIDE SEQUENCE</scope>
    <source>
        <strain evidence="1">Zod_Metabat.24</strain>
    </source>
</reference>
<proteinExistence type="predicted"/>
<dbReference type="EMBL" id="JAFGIX010000063">
    <property type="protein sequence ID" value="MBN1574039.1"/>
    <property type="molecule type" value="Genomic_DNA"/>
</dbReference>
<sequence length="146" mass="16108">MDKKRLFTPFLPAWIILAALCLPLDLTGGDDGGGIKQGLSGRDGTLDLIKGDGLTVGFCSAAENGESEVATYVGFLFSRIERVGTKSEGPEYYLRTDGGEEIHLFKNATLWREDPVLQGYVNKRVSISGDLYEKELFYKEVKPIIE</sequence>
<gene>
    <name evidence="1" type="ORF">JW984_12655</name>
</gene>